<sequence length="507" mass="55911">MPRVVSLFLPMWSTDRLRRRLGDAAPPPETPLVLIGRQQRRRLVLAVDQAARAAGLRIGMPATKAQALVTGLVVMDADPAADTEALERLALWALQRYAPIVAADPPDSLVIDTTGADHLHGGEELMLSGMVNRFFASGIAARAAVADTWGAAHASARFRANPTLVVPPGTQADVIRDLPIAALRVDPAIVDGLRVLGFNTVGELTSQPRAPLALRFGPELGRRLDQAMGRIAEPIDPVRTPELVEVRRAFGEPIAAAETIARYTAKLVDQLCHALEEKGLGARRVDLLFHRVDSSYQAIRAGTATPIRDVKRLTRLLTDRIETIEPGFGIEIMSLTATHAEPLVARQVISSLVEEPEADVSGLIDILGNRIGERRLYRFAPVASDVPERSVTRVAPMTPDNGETWPDHWARPARLLLHPEPIETMALLPDHPPVSFTWRGTRRRVKRADGPERVFGEWWKRDAELVAVRDYFQIEDDAGERYWIFRAGDGEHSETGSHKWFLHGIFG</sequence>
<evidence type="ECO:0000256" key="2">
    <source>
        <dbReference type="ARBA" id="ARBA00010945"/>
    </source>
</evidence>
<dbReference type="RefSeq" id="WP_027513223.1">
    <property type="nucleotide sequence ID" value="NZ_CP104144.1"/>
</dbReference>
<feature type="domain" description="DNA polymerase Y-family little finger" evidence="9">
    <location>
        <begin position="247"/>
        <end position="339"/>
    </location>
</feature>
<dbReference type="PANTHER" id="PTHR35369">
    <property type="entry name" value="BLR3025 PROTEIN-RELATED"/>
    <property type="match status" value="1"/>
</dbReference>
<evidence type="ECO:0000313" key="12">
    <source>
        <dbReference type="Proteomes" id="UP000232164"/>
    </source>
</evidence>
<dbReference type="Proteomes" id="UP001060123">
    <property type="component" value="Plasmid pWSM1592_1"/>
</dbReference>
<geneLocation type="plasmid" evidence="11 13">
    <name>pWSM1592_1</name>
</geneLocation>
<reference evidence="11" key="3">
    <citation type="submission" date="2022-09" db="EMBL/GenBank/DDBJ databases">
        <title>Australian commercial rhizobial inoculants.</title>
        <authorList>
            <person name="Kohlmeier M.G."/>
            <person name="O'Hara G.W."/>
            <person name="Colombi E."/>
            <person name="Ramsay J.P."/>
            <person name="Terpolilli J."/>
        </authorList>
    </citation>
    <scope>NUCLEOTIDE SEQUENCE</scope>
    <source>
        <strain evidence="11">WSM1592</strain>
        <plasmid evidence="11">pWSM1592_1</plasmid>
    </source>
</reference>
<evidence type="ECO:0000259" key="8">
    <source>
        <dbReference type="Pfam" id="PF00817"/>
    </source>
</evidence>
<dbReference type="InterPro" id="IPR050356">
    <property type="entry name" value="SulA_CellDiv_inhibitor"/>
</dbReference>
<dbReference type="PANTHER" id="PTHR35369:SF2">
    <property type="entry name" value="BLR3025 PROTEIN"/>
    <property type="match status" value="1"/>
</dbReference>
<gene>
    <name evidence="10" type="ORF">CWR43_03790</name>
    <name evidence="11" type="ORF">N2599_32955</name>
</gene>
<dbReference type="InterPro" id="IPR043502">
    <property type="entry name" value="DNA/RNA_pol_sf"/>
</dbReference>
<reference evidence="10 12" key="2">
    <citation type="submission" date="2017-12" db="EMBL/GenBank/DDBJ databases">
        <title>Genome sequence of Rhizobium sullae HCNT1 isolated from Sulla coronaria nodules and featuring peculiar denitrification phenotypes.</title>
        <authorList>
            <person name="De Diego-Diaz B."/>
            <person name="Treu L."/>
            <person name="Campanaro S."/>
            <person name="Da Silva Duarte V."/>
            <person name="Basaglia M."/>
            <person name="Favaro L."/>
            <person name="Casella S."/>
            <person name="Squartini A."/>
        </authorList>
    </citation>
    <scope>NUCLEOTIDE SEQUENCE [LARGE SCALE GENOMIC DNA]</scope>
    <source>
        <strain evidence="10 12">HCNT1</strain>
    </source>
</reference>
<proteinExistence type="inferred from homology"/>
<accession>A0A2N0DFT2</accession>
<dbReference type="EC" id="2.7.7.7" evidence="4"/>
<evidence type="ECO:0000256" key="6">
    <source>
        <dbReference type="ARBA" id="ARBA00025589"/>
    </source>
</evidence>
<keyword evidence="5" id="KW-0227">DNA damage</keyword>
<dbReference type="EMBL" id="PIQN01000003">
    <property type="protein sequence ID" value="PKA44949.1"/>
    <property type="molecule type" value="Genomic_DNA"/>
</dbReference>
<protein>
    <recommendedName>
        <fullName evidence="4">DNA-directed DNA polymerase</fullName>
        <ecNumber evidence="4">2.7.7.7</ecNumber>
    </recommendedName>
</protein>
<comment type="catalytic activity">
    <reaction evidence="7">
        <text>DNA(n) + a 2'-deoxyribonucleoside 5'-triphosphate = DNA(n+1) + diphosphate</text>
        <dbReference type="Rhea" id="RHEA:22508"/>
        <dbReference type="Rhea" id="RHEA-COMP:17339"/>
        <dbReference type="Rhea" id="RHEA-COMP:17340"/>
        <dbReference type="ChEBI" id="CHEBI:33019"/>
        <dbReference type="ChEBI" id="CHEBI:61560"/>
        <dbReference type="ChEBI" id="CHEBI:173112"/>
        <dbReference type="EC" id="2.7.7.7"/>
    </reaction>
</comment>
<evidence type="ECO:0000313" key="10">
    <source>
        <dbReference type="EMBL" id="PKA44949.1"/>
    </source>
</evidence>
<dbReference type="Gene3D" id="3.30.70.270">
    <property type="match status" value="1"/>
</dbReference>
<evidence type="ECO:0000256" key="3">
    <source>
        <dbReference type="ARBA" id="ARBA00011245"/>
    </source>
</evidence>
<dbReference type="SUPFAM" id="SSF56672">
    <property type="entry name" value="DNA/RNA polymerases"/>
    <property type="match status" value="1"/>
</dbReference>
<comment type="function">
    <text evidence="6">Poorly processive, error-prone DNA polymerase involved in untargeted mutagenesis. Copies undamaged DNA at stalled replication forks, which arise in vivo from mismatched or misaligned primer ends. These misaligned primers can be extended by PolIV. Exhibits no 3'-5' exonuclease (proofreading) activity. May be involved in translesional synthesis, in conjunction with the beta clamp from PolIII.</text>
</comment>
<dbReference type="Pfam" id="PF11799">
    <property type="entry name" value="IMS_C"/>
    <property type="match status" value="1"/>
</dbReference>
<feature type="domain" description="UmuC" evidence="8">
    <location>
        <begin position="32"/>
        <end position="152"/>
    </location>
</feature>
<dbReference type="GO" id="GO:0006281">
    <property type="term" value="P:DNA repair"/>
    <property type="evidence" value="ECO:0007669"/>
    <property type="project" value="InterPro"/>
</dbReference>
<evidence type="ECO:0000256" key="1">
    <source>
        <dbReference type="ARBA" id="ARBA00001946"/>
    </source>
</evidence>
<name>A0A2N0DFT2_RHISU</name>
<comment type="subunit">
    <text evidence="3">Monomer.</text>
</comment>
<keyword evidence="11" id="KW-0614">Plasmid</keyword>
<evidence type="ECO:0000313" key="13">
    <source>
        <dbReference type="Proteomes" id="UP001060123"/>
    </source>
</evidence>
<evidence type="ECO:0000256" key="7">
    <source>
        <dbReference type="ARBA" id="ARBA00049244"/>
    </source>
</evidence>
<dbReference type="InterPro" id="IPR001126">
    <property type="entry name" value="UmuC"/>
</dbReference>
<comment type="similarity">
    <text evidence="2">Belongs to the DNA polymerase type-Y family.</text>
</comment>
<reference evidence="10 12" key="1">
    <citation type="submission" date="2017-11" db="EMBL/GenBank/DDBJ databases">
        <authorList>
            <person name="Han C.G."/>
        </authorList>
    </citation>
    <scope>NUCLEOTIDE SEQUENCE [LARGE SCALE GENOMIC DNA]</scope>
    <source>
        <strain evidence="10 12">HCNT1</strain>
    </source>
</reference>
<keyword evidence="13" id="KW-1185">Reference proteome</keyword>
<evidence type="ECO:0000313" key="11">
    <source>
        <dbReference type="EMBL" id="UWU17541.1"/>
    </source>
</evidence>
<dbReference type="Proteomes" id="UP000232164">
    <property type="component" value="Unassembled WGS sequence"/>
</dbReference>
<comment type="cofactor">
    <cofactor evidence="1">
        <name>Mg(2+)</name>
        <dbReference type="ChEBI" id="CHEBI:18420"/>
    </cofactor>
</comment>
<evidence type="ECO:0000256" key="5">
    <source>
        <dbReference type="ARBA" id="ARBA00022763"/>
    </source>
</evidence>
<dbReference type="Gene3D" id="3.40.1170.60">
    <property type="match status" value="1"/>
</dbReference>
<dbReference type="STRING" id="1041146.GCA_000427985_04906"/>
<dbReference type="AlphaFoldDB" id="A0A2N0DFT2"/>
<evidence type="ECO:0000259" key="9">
    <source>
        <dbReference type="Pfam" id="PF11799"/>
    </source>
</evidence>
<dbReference type="Pfam" id="PF00817">
    <property type="entry name" value="IMS"/>
    <property type="match status" value="1"/>
</dbReference>
<evidence type="ECO:0000256" key="4">
    <source>
        <dbReference type="ARBA" id="ARBA00012417"/>
    </source>
</evidence>
<dbReference type="EMBL" id="CP104144">
    <property type="protein sequence ID" value="UWU17541.1"/>
    <property type="molecule type" value="Genomic_DNA"/>
</dbReference>
<dbReference type="CDD" id="cd03468">
    <property type="entry name" value="PolY_like"/>
    <property type="match status" value="1"/>
</dbReference>
<dbReference type="InterPro" id="IPR043128">
    <property type="entry name" value="Rev_trsase/Diguanyl_cyclase"/>
</dbReference>
<organism evidence="10 12">
    <name type="scientific">Rhizobium sullae</name>
    <name type="common">Rhizobium hedysari</name>
    <dbReference type="NCBI Taxonomy" id="50338"/>
    <lineage>
        <taxon>Bacteria</taxon>
        <taxon>Pseudomonadati</taxon>
        <taxon>Pseudomonadota</taxon>
        <taxon>Alphaproteobacteria</taxon>
        <taxon>Hyphomicrobiales</taxon>
        <taxon>Rhizobiaceae</taxon>
        <taxon>Rhizobium/Agrobacterium group</taxon>
        <taxon>Rhizobium</taxon>
    </lineage>
</organism>
<dbReference type="InterPro" id="IPR017961">
    <property type="entry name" value="DNA_pol_Y-fam_little_finger"/>
</dbReference>
<dbReference type="GO" id="GO:0003684">
    <property type="term" value="F:damaged DNA binding"/>
    <property type="evidence" value="ECO:0007669"/>
    <property type="project" value="InterPro"/>
</dbReference>